<gene>
    <name evidence="3" type="ORF">ABLG96_16940</name>
</gene>
<feature type="transmembrane region" description="Helical" evidence="2">
    <location>
        <begin position="307"/>
        <end position="329"/>
    </location>
</feature>
<accession>A0AAU8DM69</accession>
<evidence type="ECO:0000256" key="2">
    <source>
        <dbReference type="SAM" id="Phobius"/>
    </source>
</evidence>
<sequence>MSRPAQLTVQLTDQPSDEVADRDTRPRPGRALGWAFTMTFADRAVWRRLLTMAVGIGICSLALLALVSIPPTLDRMAADSAALLPTAASSRPGAFSFQSVSFAAGGETVTGLLLVGSAEAPPPPGAATFPKSGDMYVSPRLAAALAATDGADLRTLLPGRVVGVLPVDRLRGADDLFFYRATDPTVALSWLDPASGWGRDPSNEGLDPELWMLLATGSIVMLIPLMLFVGLASRLGSARRERRNGVLALLGAGFGRIRLLGAVESGVAGLLGVGLGLGALLLLRQFANRVRFEGVGIRSDDIGPTAAGLWWVSIGIVAAAAVSGSFIGYRPADAARPQGSIPLRRTPFRWWWRVLLLAVTAGSLWWMLALNRSGGLGYRPEALRVLLPCAATLLVLLTLVSISAPLVAVVGRFWRPSSTAGQLARGRILAAGTLTTRSAAALATVLAGVITLMPLLSNGSSDRSQAGADAALTETYGQLRGTVRDIPLAELAARRSNGLRFVGIGGQIGTDATGDGHGPSVAVVNCSAVQLFDPSSACRDGDVFRVPRADPTNDPLSRPPYRITLVTEQGFTDQPGATRVWTPPARTRVLTVAAQDSGSWFGLNYSDFLLTPAAAAREFPQLATTPFSLTVAMQLEPGSIPQEQLALSPLGDRAFALMSLTSDTQSVTPFRPLITGALVAVAALVLLISALAQILTTVEQTRERKRPYALGRAAGLPLSLLSLSIGLSLIVPILVTMVAAVGAGLLLNLVLGDLLQIQHAAIGWPLIAVGIGAAVLAAVLVALGASWSLQRSTRPAAMRTE</sequence>
<reference evidence="3" key="1">
    <citation type="submission" date="2024-05" db="EMBL/GenBank/DDBJ databases">
        <authorList>
            <person name="Cai S.Y."/>
            <person name="Jin L.M."/>
            <person name="Li H.R."/>
        </authorList>
    </citation>
    <scope>NUCLEOTIDE SEQUENCE</scope>
    <source>
        <strain evidence="3">A5-74</strain>
    </source>
</reference>
<protein>
    <recommendedName>
        <fullName evidence="4">FtsX-like permease family protein</fullName>
    </recommendedName>
</protein>
<feature type="compositionally biased region" description="Polar residues" evidence="1">
    <location>
        <begin position="1"/>
        <end position="14"/>
    </location>
</feature>
<feature type="transmembrane region" description="Helical" evidence="2">
    <location>
        <begin position="266"/>
        <end position="287"/>
    </location>
</feature>
<name>A0AAU8DM69_9ACTN</name>
<evidence type="ECO:0008006" key="4">
    <source>
        <dbReference type="Google" id="ProtNLM"/>
    </source>
</evidence>
<keyword evidence="2" id="KW-0472">Membrane</keyword>
<dbReference type="RefSeq" id="WP_353648501.1">
    <property type="nucleotide sequence ID" value="NZ_CP159218.1"/>
</dbReference>
<organism evidence="3">
    <name type="scientific">Nakamurella sp. A5-74</name>
    <dbReference type="NCBI Taxonomy" id="3158264"/>
    <lineage>
        <taxon>Bacteria</taxon>
        <taxon>Bacillati</taxon>
        <taxon>Actinomycetota</taxon>
        <taxon>Actinomycetes</taxon>
        <taxon>Nakamurellales</taxon>
        <taxon>Nakamurellaceae</taxon>
        <taxon>Nakamurella</taxon>
    </lineage>
</organism>
<feature type="transmembrane region" description="Helical" evidence="2">
    <location>
        <begin position="673"/>
        <end position="695"/>
    </location>
</feature>
<feature type="transmembrane region" description="Helical" evidence="2">
    <location>
        <begin position="210"/>
        <end position="233"/>
    </location>
</feature>
<evidence type="ECO:0000256" key="1">
    <source>
        <dbReference type="SAM" id="MobiDB-lite"/>
    </source>
</evidence>
<dbReference type="AlphaFoldDB" id="A0AAU8DM69"/>
<evidence type="ECO:0000313" key="3">
    <source>
        <dbReference type="EMBL" id="XCG62886.1"/>
    </source>
</evidence>
<keyword evidence="2" id="KW-0812">Transmembrane</keyword>
<feature type="transmembrane region" description="Helical" evidence="2">
    <location>
        <begin position="766"/>
        <end position="789"/>
    </location>
</feature>
<proteinExistence type="predicted"/>
<feature type="transmembrane region" description="Helical" evidence="2">
    <location>
        <begin position="434"/>
        <end position="456"/>
    </location>
</feature>
<feature type="region of interest" description="Disordered" evidence="1">
    <location>
        <begin position="1"/>
        <end position="26"/>
    </location>
</feature>
<feature type="transmembrane region" description="Helical" evidence="2">
    <location>
        <begin position="49"/>
        <end position="69"/>
    </location>
</feature>
<feature type="transmembrane region" description="Helical" evidence="2">
    <location>
        <begin position="350"/>
        <end position="370"/>
    </location>
</feature>
<dbReference type="EMBL" id="CP159218">
    <property type="protein sequence ID" value="XCG62886.1"/>
    <property type="molecule type" value="Genomic_DNA"/>
</dbReference>
<keyword evidence="2" id="KW-1133">Transmembrane helix</keyword>
<feature type="transmembrane region" description="Helical" evidence="2">
    <location>
        <begin position="716"/>
        <end position="746"/>
    </location>
</feature>
<feature type="transmembrane region" description="Helical" evidence="2">
    <location>
        <begin position="390"/>
        <end position="414"/>
    </location>
</feature>